<keyword evidence="3" id="KW-1185">Reference proteome</keyword>
<reference evidence="2 3" key="1">
    <citation type="submission" date="2024-01" db="EMBL/GenBank/DDBJ databases">
        <title>The genomes of 5 underutilized Papilionoideae crops provide insights into root nodulation and disease resistanc.</title>
        <authorList>
            <person name="Jiang F."/>
        </authorList>
    </citation>
    <scope>NUCLEOTIDE SEQUENCE [LARGE SCALE GENOMIC DNA]</scope>
    <source>
        <strain evidence="2">JINMINGXINNONG_FW02</strain>
        <tissue evidence="2">Leaves</tissue>
    </source>
</reference>
<dbReference type="Proteomes" id="UP001374584">
    <property type="component" value="Unassembled WGS sequence"/>
</dbReference>
<name>A0AAN9LTQ4_PHACN</name>
<dbReference type="PANTHER" id="PTHR36376:SF1">
    <property type="entry name" value="OS09G0514700 PROTEIN"/>
    <property type="match status" value="1"/>
</dbReference>
<feature type="region of interest" description="Disordered" evidence="1">
    <location>
        <begin position="409"/>
        <end position="452"/>
    </location>
</feature>
<dbReference type="EMBL" id="JAYMYR010000009">
    <property type="protein sequence ID" value="KAK7341576.1"/>
    <property type="molecule type" value="Genomic_DNA"/>
</dbReference>
<dbReference type="AlphaFoldDB" id="A0AAN9LTQ4"/>
<dbReference type="PANTHER" id="PTHR36376">
    <property type="entry name" value="OS09G0514700 PROTEIN"/>
    <property type="match status" value="1"/>
</dbReference>
<sequence length="465" mass="51192">MVPLKTFVFKIKQKEPLQHFPSPSGGFGYTMHIGGLKKAKSPGRSFDIHLGKMRDSTVLICHQNNSGVVEASAPSVQKDFASSVKAATEAPPSSFEFYVWSDVGVSLHVDLNLSPTDWINRFRNEVCISENIHENKSRSLWQDLSDLAENSTQGKSSFLWSTNSDQIDEHDSQAKSPSSLKLTKDGATELDKQNTDNSPLICNSLSPCSMTVKVKDNLQEKHSTLSAEIGNGALNTFICGAKSCAKDKSKKIIDSDATNMPFIKSICDSVVKSLSYPGIIELQNSKPDNECFEDCALLNDSCFVNPSASAVCAGASLSSSVGVQNSEVINCRKYASVSLYDNDDSLDLSDPKSTFPDMEQGRLVKTEEIFETDSNNFTSLTEEWEVGRIVDRMESSECSQFGDPLKKSSLNCNNRDSKMELSKKRKSRDSEIQGSNGKPPTTRVLRSMKNNGVKLPRRSMRLISK</sequence>
<evidence type="ECO:0000313" key="2">
    <source>
        <dbReference type="EMBL" id="KAK7341576.1"/>
    </source>
</evidence>
<organism evidence="2 3">
    <name type="scientific">Phaseolus coccineus</name>
    <name type="common">Scarlet runner bean</name>
    <name type="synonym">Phaseolus multiflorus</name>
    <dbReference type="NCBI Taxonomy" id="3886"/>
    <lineage>
        <taxon>Eukaryota</taxon>
        <taxon>Viridiplantae</taxon>
        <taxon>Streptophyta</taxon>
        <taxon>Embryophyta</taxon>
        <taxon>Tracheophyta</taxon>
        <taxon>Spermatophyta</taxon>
        <taxon>Magnoliopsida</taxon>
        <taxon>eudicotyledons</taxon>
        <taxon>Gunneridae</taxon>
        <taxon>Pentapetalae</taxon>
        <taxon>rosids</taxon>
        <taxon>fabids</taxon>
        <taxon>Fabales</taxon>
        <taxon>Fabaceae</taxon>
        <taxon>Papilionoideae</taxon>
        <taxon>50 kb inversion clade</taxon>
        <taxon>NPAAA clade</taxon>
        <taxon>indigoferoid/millettioid clade</taxon>
        <taxon>Phaseoleae</taxon>
        <taxon>Phaseolus</taxon>
    </lineage>
</organism>
<evidence type="ECO:0000256" key="1">
    <source>
        <dbReference type="SAM" id="MobiDB-lite"/>
    </source>
</evidence>
<evidence type="ECO:0000313" key="3">
    <source>
        <dbReference type="Proteomes" id="UP001374584"/>
    </source>
</evidence>
<protein>
    <submittedName>
        <fullName evidence="2">Uncharacterized protein</fullName>
    </submittedName>
</protein>
<comment type="caution">
    <text evidence="2">The sequence shown here is derived from an EMBL/GenBank/DDBJ whole genome shotgun (WGS) entry which is preliminary data.</text>
</comment>
<accession>A0AAN9LTQ4</accession>
<gene>
    <name evidence="2" type="ORF">VNO80_24511</name>
</gene>
<proteinExistence type="predicted"/>